<dbReference type="RefSeq" id="WP_015471023.1">
    <property type="nucleotide sequence ID" value="NC_020813.1"/>
</dbReference>
<protein>
    <recommendedName>
        <fullName evidence="3">Transcriptional regulator</fullName>
    </recommendedName>
</protein>
<dbReference type="AlphaFoldDB" id="M4VBF6"/>
<dbReference type="eggNOG" id="COG1959">
    <property type="taxonomic scope" value="Bacteria"/>
</dbReference>
<dbReference type="SUPFAM" id="SSF46785">
    <property type="entry name" value="Winged helix' DNA-binding domain"/>
    <property type="match status" value="1"/>
</dbReference>
<dbReference type="Proteomes" id="UP000012040">
    <property type="component" value="Chromosome"/>
</dbReference>
<dbReference type="STRING" id="1184267.A11Q_2317"/>
<dbReference type="PANTHER" id="PTHR33221:SF2">
    <property type="entry name" value="TRANSCRIPTIONAL REGULATOR"/>
    <property type="match status" value="1"/>
</dbReference>
<dbReference type="InterPro" id="IPR036390">
    <property type="entry name" value="WH_DNA-bd_sf"/>
</dbReference>
<dbReference type="KEGG" id="bex:A11Q_2317"/>
<gene>
    <name evidence="1" type="ORF">A11Q_2317</name>
</gene>
<dbReference type="InterPro" id="IPR036388">
    <property type="entry name" value="WH-like_DNA-bd_sf"/>
</dbReference>
<dbReference type="OrthoDB" id="9811705at2"/>
<dbReference type="InterPro" id="IPR000944">
    <property type="entry name" value="Tscrpt_reg_Rrf2"/>
</dbReference>
<evidence type="ECO:0000313" key="2">
    <source>
        <dbReference type="Proteomes" id="UP000012040"/>
    </source>
</evidence>
<reference evidence="1 2" key="1">
    <citation type="journal article" date="2013" name="ISME J.">
        <title>By their genes ye shall know them: genomic signatures of predatory bacteria.</title>
        <authorList>
            <person name="Pasternak Z."/>
            <person name="Pietrokovski S."/>
            <person name="Rotem O."/>
            <person name="Gophna U."/>
            <person name="Lurie-Weinberger M.N."/>
            <person name="Jurkevitch E."/>
        </authorList>
    </citation>
    <scope>NUCLEOTIDE SEQUENCE [LARGE SCALE GENOMIC DNA]</scope>
    <source>
        <strain evidence="1 2">JSS</strain>
    </source>
</reference>
<keyword evidence="2" id="KW-1185">Reference proteome</keyword>
<evidence type="ECO:0008006" key="3">
    <source>
        <dbReference type="Google" id="ProtNLM"/>
    </source>
</evidence>
<dbReference type="EMBL" id="CP003537">
    <property type="protein sequence ID" value="AGH96533.1"/>
    <property type="molecule type" value="Genomic_DNA"/>
</dbReference>
<dbReference type="PANTHER" id="PTHR33221">
    <property type="entry name" value="WINGED HELIX-TURN-HELIX TRANSCRIPTIONAL REGULATOR, RRF2 FAMILY"/>
    <property type="match status" value="1"/>
</dbReference>
<dbReference type="PROSITE" id="PS01332">
    <property type="entry name" value="HTH_RRF2_1"/>
    <property type="match status" value="1"/>
</dbReference>
<dbReference type="Pfam" id="PF02082">
    <property type="entry name" value="Rrf2"/>
    <property type="match status" value="1"/>
</dbReference>
<dbReference type="PROSITE" id="PS51197">
    <property type="entry name" value="HTH_RRF2_2"/>
    <property type="match status" value="1"/>
</dbReference>
<dbReference type="GO" id="GO:0003700">
    <property type="term" value="F:DNA-binding transcription factor activity"/>
    <property type="evidence" value="ECO:0007669"/>
    <property type="project" value="TreeGrafter"/>
</dbReference>
<dbReference type="GO" id="GO:0005829">
    <property type="term" value="C:cytosol"/>
    <property type="evidence" value="ECO:0007669"/>
    <property type="project" value="TreeGrafter"/>
</dbReference>
<dbReference type="Gene3D" id="1.10.10.10">
    <property type="entry name" value="Winged helix-like DNA-binding domain superfamily/Winged helix DNA-binding domain"/>
    <property type="match status" value="1"/>
</dbReference>
<evidence type="ECO:0000313" key="1">
    <source>
        <dbReference type="EMBL" id="AGH96533.1"/>
    </source>
</evidence>
<dbReference type="HOGENOM" id="CLU_107144_1_2_7"/>
<dbReference type="PATRIC" id="fig|1184267.3.peg.2349"/>
<dbReference type="NCBIfam" id="TIGR00738">
    <property type="entry name" value="rrf2_super"/>
    <property type="match status" value="1"/>
</dbReference>
<dbReference type="InterPro" id="IPR030489">
    <property type="entry name" value="TR_Rrf2-type_CS"/>
</dbReference>
<organism evidence="1 2">
    <name type="scientific">Pseudobdellovibrio exovorus JSS</name>
    <dbReference type="NCBI Taxonomy" id="1184267"/>
    <lineage>
        <taxon>Bacteria</taxon>
        <taxon>Pseudomonadati</taxon>
        <taxon>Bdellovibrionota</taxon>
        <taxon>Bdellovibrionia</taxon>
        <taxon>Bdellovibrionales</taxon>
        <taxon>Pseudobdellovibrionaceae</taxon>
        <taxon>Pseudobdellovibrio</taxon>
    </lineage>
</organism>
<accession>M4VBF6</accession>
<proteinExistence type="predicted"/>
<sequence>MNKMNKKMEYALMSLRIITQKSAGELTTAKEVAEQMHISFETTARVLQALSSRGLLKAEYGVGGGYILARSLSEVSLHDLSEMLEGHTTLTKCLSSDEACEIQSTCNIMSPINNLNKKIQEFYKSVSLDEVLHV</sequence>
<name>M4VBF6_9BACT</name>